<dbReference type="Proteomes" id="UP000324233">
    <property type="component" value="Chromosome"/>
</dbReference>
<keyword evidence="4" id="KW-0804">Transcription</keyword>
<reference evidence="6 7" key="1">
    <citation type="submission" date="2019-08" db="EMBL/GenBank/DDBJ databases">
        <title>Deep-cultivation of Planctomycetes and their phenomic and genomic characterization uncovers novel biology.</title>
        <authorList>
            <person name="Wiegand S."/>
            <person name="Jogler M."/>
            <person name="Boedeker C."/>
            <person name="Pinto D."/>
            <person name="Vollmers J."/>
            <person name="Rivas-Marin E."/>
            <person name="Kohn T."/>
            <person name="Peeters S.H."/>
            <person name="Heuer A."/>
            <person name="Rast P."/>
            <person name="Oberbeckmann S."/>
            <person name="Bunk B."/>
            <person name="Jeske O."/>
            <person name="Meyerdierks A."/>
            <person name="Storesund J.E."/>
            <person name="Kallscheuer N."/>
            <person name="Luecker S."/>
            <person name="Lage O.M."/>
            <person name="Pohl T."/>
            <person name="Merkel B.J."/>
            <person name="Hornburger P."/>
            <person name="Mueller R.-W."/>
            <person name="Bruemmer F."/>
            <person name="Labrenz M."/>
            <person name="Spormann A.M."/>
            <person name="Op den Camp H."/>
            <person name="Overmann J."/>
            <person name="Amann R."/>
            <person name="Jetten M.S.M."/>
            <person name="Mascher T."/>
            <person name="Medema M.H."/>
            <person name="Devos D.P."/>
            <person name="Kaster A.-K."/>
            <person name="Ovreas L."/>
            <person name="Rohde M."/>
            <person name="Galperin M.Y."/>
            <person name="Jogler C."/>
        </authorList>
    </citation>
    <scope>NUCLEOTIDE SEQUENCE [LARGE SCALE GENOMIC DNA]</scope>
    <source>
        <strain evidence="6 7">OJF2</strain>
    </source>
</reference>
<dbReference type="GO" id="GO:0003677">
    <property type="term" value="F:DNA binding"/>
    <property type="evidence" value="ECO:0007669"/>
    <property type="project" value="UniProtKB-KW"/>
</dbReference>
<evidence type="ECO:0000256" key="2">
    <source>
        <dbReference type="ARBA" id="ARBA00023082"/>
    </source>
</evidence>
<evidence type="ECO:0000256" key="4">
    <source>
        <dbReference type="ARBA" id="ARBA00023163"/>
    </source>
</evidence>
<evidence type="ECO:0000256" key="3">
    <source>
        <dbReference type="ARBA" id="ARBA00023125"/>
    </source>
</evidence>
<dbReference type="InterPro" id="IPR039425">
    <property type="entry name" value="RNA_pol_sigma-70-like"/>
</dbReference>
<proteinExistence type="predicted"/>
<dbReference type="InterPro" id="IPR013325">
    <property type="entry name" value="RNA_pol_sigma_r2"/>
</dbReference>
<keyword evidence="2" id="KW-0731">Sigma factor</keyword>
<dbReference type="OrthoDB" id="291381at2"/>
<dbReference type="GO" id="GO:0006352">
    <property type="term" value="P:DNA-templated transcription initiation"/>
    <property type="evidence" value="ECO:0007669"/>
    <property type="project" value="InterPro"/>
</dbReference>
<dbReference type="KEGG" id="agv:OJF2_17000"/>
<dbReference type="PANTHER" id="PTHR43133:SF8">
    <property type="entry name" value="RNA POLYMERASE SIGMA FACTOR HI_1459-RELATED"/>
    <property type="match status" value="1"/>
</dbReference>
<name>A0A5B9VXY4_9BACT</name>
<gene>
    <name evidence="6" type="ORF">OJF2_17000</name>
</gene>
<dbReference type="PANTHER" id="PTHR43133">
    <property type="entry name" value="RNA POLYMERASE ECF-TYPE SIGMA FACTO"/>
    <property type="match status" value="1"/>
</dbReference>
<dbReference type="AlphaFoldDB" id="A0A5B9VXY4"/>
<dbReference type="EMBL" id="CP042997">
    <property type="protein sequence ID" value="QEH33203.1"/>
    <property type="molecule type" value="Genomic_DNA"/>
</dbReference>
<sequence>MDHDAGGSVTLWIGDLKGGDPRAAQKLWERYFATLVGLARARLRDARRAAADEEDVVLSAFDSFFAQASSGRFPRLDDREDLWKVLVTITRRKVADQLEREGAQKRGGGRLADEAALAGPGRDGMGLDGFAGAEPSPEFAAMVADECRRRLEGLADDTLRSIALLRMEGYTNEEVAAKLGIGLRSVVRKLDLIRKSWERDQDRS</sequence>
<evidence type="ECO:0000259" key="5">
    <source>
        <dbReference type="Pfam" id="PF07638"/>
    </source>
</evidence>
<evidence type="ECO:0000256" key="1">
    <source>
        <dbReference type="ARBA" id="ARBA00023015"/>
    </source>
</evidence>
<organism evidence="6 7">
    <name type="scientific">Aquisphaera giovannonii</name>
    <dbReference type="NCBI Taxonomy" id="406548"/>
    <lineage>
        <taxon>Bacteria</taxon>
        <taxon>Pseudomonadati</taxon>
        <taxon>Planctomycetota</taxon>
        <taxon>Planctomycetia</taxon>
        <taxon>Isosphaerales</taxon>
        <taxon>Isosphaeraceae</taxon>
        <taxon>Aquisphaera</taxon>
    </lineage>
</organism>
<accession>A0A5B9VXY4</accession>
<dbReference type="SUPFAM" id="SSF88946">
    <property type="entry name" value="Sigma2 domain of RNA polymerase sigma factors"/>
    <property type="match status" value="1"/>
</dbReference>
<keyword evidence="3" id="KW-0238">DNA-binding</keyword>
<protein>
    <submittedName>
        <fullName evidence="6">RNA polymerase sigma factor</fullName>
    </submittedName>
</protein>
<dbReference type="Pfam" id="PF07638">
    <property type="entry name" value="Sigma70_ECF"/>
    <property type="match status" value="1"/>
</dbReference>
<dbReference type="GO" id="GO:0016987">
    <property type="term" value="F:sigma factor activity"/>
    <property type="evidence" value="ECO:0007669"/>
    <property type="project" value="UniProtKB-KW"/>
</dbReference>
<dbReference type="RefSeq" id="WP_148592919.1">
    <property type="nucleotide sequence ID" value="NZ_CP042997.1"/>
</dbReference>
<feature type="domain" description="RNA polymerase sigma-70 ECF-like HTH" evidence="5">
    <location>
        <begin position="8"/>
        <end position="200"/>
    </location>
</feature>
<keyword evidence="7" id="KW-1185">Reference proteome</keyword>
<dbReference type="InterPro" id="IPR053812">
    <property type="entry name" value="HTH_Sigma70_ECF-like"/>
</dbReference>
<evidence type="ECO:0000313" key="7">
    <source>
        <dbReference type="Proteomes" id="UP000324233"/>
    </source>
</evidence>
<evidence type="ECO:0000313" key="6">
    <source>
        <dbReference type="EMBL" id="QEH33203.1"/>
    </source>
</evidence>
<keyword evidence="1" id="KW-0805">Transcription regulation</keyword>
<dbReference type="Gene3D" id="1.10.1740.10">
    <property type="match status" value="1"/>
</dbReference>